<evidence type="ECO:0000313" key="2">
    <source>
        <dbReference type="Proteomes" id="UP000798662"/>
    </source>
</evidence>
<reference evidence="1" key="1">
    <citation type="submission" date="2019-11" db="EMBL/GenBank/DDBJ databases">
        <title>Nori genome reveals adaptations in red seaweeds to the harsh intertidal environment.</title>
        <authorList>
            <person name="Wang D."/>
            <person name="Mao Y."/>
        </authorList>
    </citation>
    <scope>NUCLEOTIDE SEQUENCE</scope>
    <source>
        <tissue evidence="1">Gametophyte</tissue>
    </source>
</reference>
<dbReference type="EMBL" id="CM020618">
    <property type="protein sequence ID" value="KAK1858086.1"/>
    <property type="molecule type" value="Genomic_DNA"/>
</dbReference>
<sequence length="589" mass="62421">MAVRGCPPPRQRRPTAERRRPRLLAAAGAAAATAVVAAALGAAPTPAAGELPVVTYMLSNFQLMGLAQGSSSAIRALDDALYFWGDQIPVNSEQSTGQYTWLSVDSHTGYACGIERVTLQIMCWGVDKQAVSATPTGQAALQISTGSQHACALTFDADLVDLQHLALKADTPDNNAAFLESLVPVCWGSGGQQSSENLVPPAIGNAADGDPVVSVRAGDGFTCVRTYKGRVQCSGAYGSLPGSAESQVPEGVLFSALTAGEKHVAGVVMDTAELRAWGDCSSLNECTAPTGVSWAGAEGSLSAGRMFTCALDTQLRPHCWGRVFWPRGTPAVSEFIEINSGMSHTCGIRRNDTRAACWGECSFGEYVFFFFFVFLLVVDGGRDTVVLPTAKGSAPVVRSASPCHYWSTTLWGLIRRRAAFEWLVRASGCDAPLFVAPIRCTAGADWWCACSCCFALFCSASFLVRHPSPFLLRNAGATRRWSLTASPVSVMRRGAPASAPSRPACASPARAPPATRGASTHLVVATISCQASQWPMLGRRSGGALMGALIATRWRACLFSLWTGWTRATRRRGARHKHAPRAVGVGDVD</sequence>
<comment type="caution">
    <text evidence="1">The sequence shown here is derived from an EMBL/GenBank/DDBJ whole genome shotgun (WGS) entry which is preliminary data.</text>
</comment>
<gene>
    <name evidence="1" type="ORF">I4F81_000700</name>
</gene>
<dbReference type="Proteomes" id="UP000798662">
    <property type="component" value="Chromosome 1"/>
</dbReference>
<proteinExistence type="predicted"/>
<organism evidence="1 2">
    <name type="scientific">Pyropia yezoensis</name>
    <name type="common">Susabi-nori</name>
    <name type="synonym">Porphyra yezoensis</name>
    <dbReference type="NCBI Taxonomy" id="2788"/>
    <lineage>
        <taxon>Eukaryota</taxon>
        <taxon>Rhodophyta</taxon>
        <taxon>Bangiophyceae</taxon>
        <taxon>Bangiales</taxon>
        <taxon>Bangiaceae</taxon>
        <taxon>Pyropia</taxon>
    </lineage>
</organism>
<keyword evidence="2" id="KW-1185">Reference proteome</keyword>
<protein>
    <submittedName>
        <fullName evidence="1">Uncharacterized protein</fullName>
    </submittedName>
</protein>
<evidence type="ECO:0000313" key="1">
    <source>
        <dbReference type="EMBL" id="KAK1858086.1"/>
    </source>
</evidence>
<accession>A0ACC3BK22</accession>
<name>A0ACC3BK22_PYRYE</name>